<evidence type="ECO:0000256" key="1">
    <source>
        <dbReference type="SAM" id="Coils"/>
    </source>
</evidence>
<sequence>MEALAAVSLAGNILQVLNFTGDAISKSRQIRASISGTLKEYDDLESLTIDLKSLSERLDVKGKRTRFQSLRKALKALWGKEKLKILEQRLVGFRQELTLHFDVELRSRIDILNSQQTESFQALEDATKEDAQKILKALGDNRDHLIAAADAQTKQVRALHTQTETILSQEFESAAENLAEQSETTRTFTAKEQERSRTEVLNAITDATYGYDDALSTETENILAQIEEARENTRAQITELLDRNQETMKQEINGL</sequence>
<evidence type="ECO:0000313" key="2">
    <source>
        <dbReference type="EMBL" id="CAF9935595.1"/>
    </source>
</evidence>
<comment type="caution">
    <text evidence="2">The sequence shown here is derived from an EMBL/GenBank/DDBJ whole genome shotgun (WGS) entry which is preliminary data.</text>
</comment>
<gene>
    <name evidence="2" type="ORF">ALECFALPRED_006490</name>
</gene>
<name>A0A8H3G4F3_9LECA</name>
<reference evidence="2" key="1">
    <citation type="submission" date="2021-03" db="EMBL/GenBank/DDBJ databases">
        <authorList>
            <person name="Tagirdzhanova G."/>
        </authorList>
    </citation>
    <scope>NUCLEOTIDE SEQUENCE</scope>
</reference>
<dbReference type="EMBL" id="CAJPDR010000413">
    <property type="protein sequence ID" value="CAF9935595.1"/>
    <property type="molecule type" value="Genomic_DNA"/>
</dbReference>
<evidence type="ECO:0008006" key="4">
    <source>
        <dbReference type="Google" id="ProtNLM"/>
    </source>
</evidence>
<dbReference type="OrthoDB" id="3558752at2759"/>
<feature type="coiled-coil region" evidence="1">
    <location>
        <begin position="216"/>
        <end position="250"/>
    </location>
</feature>
<dbReference type="Proteomes" id="UP000664203">
    <property type="component" value="Unassembled WGS sequence"/>
</dbReference>
<keyword evidence="1" id="KW-0175">Coiled coil</keyword>
<dbReference type="AlphaFoldDB" id="A0A8H3G4F3"/>
<protein>
    <recommendedName>
        <fullName evidence="4">Fungal N-terminal domain-containing protein</fullName>
    </recommendedName>
</protein>
<accession>A0A8H3G4F3</accession>
<proteinExistence type="predicted"/>
<keyword evidence="3" id="KW-1185">Reference proteome</keyword>
<organism evidence="2 3">
    <name type="scientific">Alectoria fallacina</name>
    <dbReference type="NCBI Taxonomy" id="1903189"/>
    <lineage>
        <taxon>Eukaryota</taxon>
        <taxon>Fungi</taxon>
        <taxon>Dikarya</taxon>
        <taxon>Ascomycota</taxon>
        <taxon>Pezizomycotina</taxon>
        <taxon>Lecanoromycetes</taxon>
        <taxon>OSLEUM clade</taxon>
        <taxon>Lecanoromycetidae</taxon>
        <taxon>Lecanorales</taxon>
        <taxon>Lecanorineae</taxon>
        <taxon>Parmeliaceae</taxon>
        <taxon>Alectoria</taxon>
    </lineage>
</organism>
<evidence type="ECO:0000313" key="3">
    <source>
        <dbReference type="Proteomes" id="UP000664203"/>
    </source>
</evidence>